<sequence>MCVGGLNVYSFATTCYPSDVVPSKRVASDVAHKAVFCGIHAWSPSPTLITVMGRVNDGCRDKSHRIQSSLDTLRAGAALNNYFFLLDLDASIISTSETDLSAFALDIARVVEDDKALMNNGNCCRGPKMVVEIQQAFVSGDRFGGTRTRLRRIQTSLAGSIPRLLHFVGNKAADVKYVTELGSSSGSAATVRQLRRSVCQGPLQAPPSPKEHVDFDDSNVVRTRPRSKSEDIRWRRITGTIIRVPQTIVSQIRGWT</sequence>
<reference evidence="1 2" key="1">
    <citation type="journal article" date="2015" name="Fungal Genet. Biol.">
        <title>Evolution of novel wood decay mechanisms in Agaricales revealed by the genome sequences of Fistulina hepatica and Cylindrobasidium torrendii.</title>
        <authorList>
            <person name="Floudas D."/>
            <person name="Held B.W."/>
            <person name="Riley R."/>
            <person name="Nagy L.G."/>
            <person name="Koehler G."/>
            <person name="Ransdell A.S."/>
            <person name="Younus H."/>
            <person name="Chow J."/>
            <person name="Chiniquy J."/>
            <person name="Lipzen A."/>
            <person name="Tritt A."/>
            <person name="Sun H."/>
            <person name="Haridas S."/>
            <person name="LaButti K."/>
            <person name="Ohm R.A."/>
            <person name="Kues U."/>
            <person name="Blanchette R.A."/>
            <person name="Grigoriev I.V."/>
            <person name="Minto R.E."/>
            <person name="Hibbett D.S."/>
        </authorList>
    </citation>
    <scope>NUCLEOTIDE SEQUENCE [LARGE SCALE GENOMIC DNA]</scope>
    <source>
        <strain evidence="1 2">ATCC 64428</strain>
    </source>
</reference>
<proteinExistence type="predicted"/>
<evidence type="ECO:0000313" key="1">
    <source>
        <dbReference type="EMBL" id="KIY52896.1"/>
    </source>
</evidence>
<gene>
    <name evidence="1" type="ORF">FISHEDRAFT_55551</name>
</gene>
<keyword evidence="2" id="KW-1185">Reference proteome</keyword>
<dbReference type="AlphaFoldDB" id="A0A0D7ANK6"/>
<organism evidence="1 2">
    <name type="scientific">Fistulina hepatica ATCC 64428</name>
    <dbReference type="NCBI Taxonomy" id="1128425"/>
    <lineage>
        <taxon>Eukaryota</taxon>
        <taxon>Fungi</taxon>
        <taxon>Dikarya</taxon>
        <taxon>Basidiomycota</taxon>
        <taxon>Agaricomycotina</taxon>
        <taxon>Agaricomycetes</taxon>
        <taxon>Agaricomycetidae</taxon>
        <taxon>Agaricales</taxon>
        <taxon>Fistulinaceae</taxon>
        <taxon>Fistulina</taxon>
    </lineage>
</organism>
<protein>
    <submittedName>
        <fullName evidence="1">Uncharacterized protein</fullName>
    </submittedName>
</protein>
<evidence type="ECO:0000313" key="2">
    <source>
        <dbReference type="Proteomes" id="UP000054144"/>
    </source>
</evidence>
<dbReference type="Proteomes" id="UP000054144">
    <property type="component" value="Unassembled WGS sequence"/>
</dbReference>
<name>A0A0D7ANK6_9AGAR</name>
<accession>A0A0D7ANK6</accession>
<dbReference type="EMBL" id="KN881629">
    <property type="protein sequence ID" value="KIY52896.1"/>
    <property type="molecule type" value="Genomic_DNA"/>
</dbReference>